<keyword evidence="3" id="KW-1185">Reference proteome</keyword>
<dbReference type="CDD" id="cd00299">
    <property type="entry name" value="GST_C_family"/>
    <property type="match status" value="1"/>
</dbReference>
<evidence type="ECO:0000313" key="3">
    <source>
        <dbReference type="Proteomes" id="UP000323708"/>
    </source>
</evidence>
<dbReference type="GO" id="GO:0004364">
    <property type="term" value="F:glutathione transferase activity"/>
    <property type="evidence" value="ECO:0007669"/>
    <property type="project" value="TreeGrafter"/>
</dbReference>
<dbReference type="GO" id="GO:0016034">
    <property type="term" value="F:maleylacetoacetate isomerase activity"/>
    <property type="evidence" value="ECO:0007669"/>
    <property type="project" value="TreeGrafter"/>
</dbReference>
<accession>A0A5B0X3R4</accession>
<dbReference type="AlphaFoldDB" id="A0A5B0X3R4"/>
<dbReference type="InterPro" id="IPR004045">
    <property type="entry name" value="Glutathione_S-Trfase_N"/>
</dbReference>
<evidence type="ECO:0000313" key="2">
    <source>
        <dbReference type="EMBL" id="KAA1193248.1"/>
    </source>
</evidence>
<organism evidence="2 3">
    <name type="scientific">Pseudohalioglobus sediminis</name>
    <dbReference type="NCBI Taxonomy" id="2606449"/>
    <lineage>
        <taxon>Bacteria</taxon>
        <taxon>Pseudomonadati</taxon>
        <taxon>Pseudomonadota</taxon>
        <taxon>Gammaproteobacteria</taxon>
        <taxon>Cellvibrionales</taxon>
        <taxon>Halieaceae</taxon>
        <taxon>Pseudohalioglobus</taxon>
    </lineage>
</organism>
<dbReference type="Pfam" id="PF13417">
    <property type="entry name" value="GST_N_3"/>
    <property type="match status" value="1"/>
</dbReference>
<reference evidence="2 3" key="1">
    <citation type="submission" date="2019-09" db="EMBL/GenBank/DDBJ databases">
        <authorList>
            <person name="Chen X.-Y."/>
        </authorList>
    </citation>
    <scope>NUCLEOTIDE SEQUENCE [LARGE SCALE GENOMIC DNA]</scope>
    <source>
        <strain evidence="2 3">NY5</strain>
    </source>
</reference>
<evidence type="ECO:0000259" key="1">
    <source>
        <dbReference type="Pfam" id="PF13417"/>
    </source>
</evidence>
<sequence length="214" mass="23596">MKLIGAHLSPYVRKVATILTIKGISYEPEVVIPGMMPDDFIEISPLLKIPVLVDGEVTLPDSSVICEYLNEKYPEPATMPSDVAERARARFLEEYGDTRLLEYMSVPFIENVVKPGLRNEQPDEDRVRRVVHEMLPGALDYLESQVPAQGFLFGDFSTADIALVSPTINAGLGGYTVDAGRWPRYAGFVERVKAFPPVVAVLQAEQEAMGSLLG</sequence>
<dbReference type="InterPro" id="IPR036249">
    <property type="entry name" value="Thioredoxin-like_sf"/>
</dbReference>
<dbReference type="Gene3D" id="1.20.1050.10">
    <property type="match status" value="1"/>
</dbReference>
<dbReference type="CDD" id="cd00570">
    <property type="entry name" value="GST_N_family"/>
    <property type="match status" value="1"/>
</dbReference>
<dbReference type="PANTHER" id="PTHR42673:SF21">
    <property type="entry name" value="GLUTATHIONE S-TRANSFERASE YFCF"/>
    <property type="match status" value="1"/>
</dbReference>
<keyword evidence="2" id="KW-0808">Transferase</keyword>
<dbReference type="InterPro" id="IPR036282">
    <property type="entry name" value="Glutathione-S-Trfase_C_sf"/>
</dbReference>
<name>A0A5B0X3R4_9GAMM</name>
<dbReference type="SUPFAM" id="SSF52833">
    <property type="entry name" value="Thioredoxin-like"/>
    <property type="match status" value="1"/>
</dbReference>
<dbReference type="SFLD" id="SFLDG00358">
    <property type="entry name" value="Main_(cytGST)"/>
    <property type="match status" value="1"/>
</dbReference>
<dbReference type="PANTHER" id="PTHR42673">
    <property type="entry name" value="MALEYLACETOACETATE ISOMERASE"/>
    <property type="match status" value="1"/>
</dbReference>
<comment type="caution">
    <text evidence="2">The sequence shown here is derived from an EMBL/GenBank/DDBJ whole genome shotgun (WGS) entry which is preliminary data.</text>
</comment>
<dbReference type="SUPFAM" id="SSF47616">
    <property type="entry name" value="GST C-terminal domain-like"/>
    <property type="match status" value="1"/>
</dbReference>
<proteinExistence type="predicted"/>
<dbReference type="GO" id="GO:0006559">
    <property type="term" value="P:L-phenylalanine catabolic process"/>
    <property type="evidence" value="ECO:0007669"/>
    <property type="project" value="TreeGrafter"/>
</dbReference>
<dbReference type="Gene3D" id="3.40.30.10">
    <property type="entry name" value="Glutaredoxin"/>
    <property type="match status" value="1"/>
</dbReference>
<dbReference type="SFLD" id="SFLDS00019">
    <property type="entry name" value="Glutathione_Transferase_(cytos"/>
    <property type="match status" value="1"/>
</dbReference>
<protein>
    <submittedName>
        <fullName evidence="2">Glutathione S-transferase family protein</fullName>
    </submittedName>
</protein>
<feature type="domain" description="GST N-terminal" evidence="1">
    <location>
        <begin position="3"/>
        <end position="76"/>
    </location>
</feature>
<dbReference type="Proteomes" id="UP000323708">
    <property type="component" value="Unassembled WGS sequence"/>
</dbReference>
<dbReference type="GO" id="GO:0006749">
    <property type="term" value="P:glutathione metabolic process"/>
    <property type="evidence" value="ECO:0007669"/>
    <property type="project" value="TreeGrafter"/>
</dbReference>
<dbReference type="EMBL" id="VTUX01000002">
    <property type="protein sequence ID" value="KAA1193248.1"/>
    <property type="molecule type" value="Genomic_DNA"/>
</dbReference>
<dbReference type="RefSeq" id="WP_149610355.1">
    <property type="nucleotide sequence ID" value="NZ_VTUX01000002.1"/>
</dbReference>
<dbReference type="InterPro" id="IPR040079">
    <property type="entry name" value="Glutathione_S-Trfase"/>
</dbReference>
<gene>
    <name evidence="2" type="ORF">F0M18_05245</name>
</gene>